<keyword evidence="2" id="KW-1185">Reference proteome</keyword>
<dbReference type="InterPro" id="IPR047665">
    <property type="entry name" value="ComGG_streptococcus-type"/>
</dbReference>
<reference evidence="1 2" key="1">
    <citation type="submission" date="2016-10" db="EMBL/GenBank/DDBJ databases">
        <title>The whole genome sequencing and assembly of L. cotyniformis subsp. torquens DSM 20004 strain.</title>
        <authorList>
            <person name="Park M.-K."/>
            <person name="Lee Y.-J."/>
            <person name="Yi H."/>
            <person name="Bahn Y.-S."/>
            <person name="Kim J.F."/>
            <person name="Lee D.-W."/>
        </authorList>
    </citation>
    <scope>NUCLEOTIDE SEQUENCE [LARGE SCALE GENOMIC DNA]</scope>
    <source>
        <strain evidence="1 2">DSM 20004</strain>
    </source>
</reference>
<dbReference type="GeneID" id="65916645"/>
<name>A0A2D1KMG6_9LACO</name>
<dbReference type="EMBL" id="CP017697">
    <property type="protein sequence ID" value="ATO43286.1"/>
    <property type="molecule type" value="Genomic_DNA"/>
</dbReference>
<dbReference type="NCBIfam" id="NF041014">
    <property type="entry name" value="pilin_ComGG_2"/>
    <property type="match status" value="1"/>
</dbReference>
<gene>
    <name evidence="1" type="ORF">LC20004_04930</name>
</gene>
<evidence type="ECO:0000313" key="2">
    <source>
        <dbReference type="Proteomes" id="UP000223559"/>
    </source>
</evidence>
<organism evidence="1 2">
    <name type="scientific">Loigolactobacillus coryniformis subsp. torquens DSM 20004 = KCTC 3535</name>
    <dbReference type="NCBI Taxonomy" id="1423822"/>
    <lineage>
        <taxon>Bacteria</taxon>
        <taxon>Bacillati</taxon>
        <taxon>Bacillota</taxon>
        <taxon>Bacilli</taxon>
        <taxon>Lactobacillales</taxon>
        <taxon>Lactobacillaceae</taxon>
        <taxon>Loigolactobacillus</taxon>
    </lineage>
</organism>
<dbReference type="KEGG" id="lcy:LC20004_04930"/>
<evidence type="ECO:0008006" key="3">
    <source>
        <dbReference type="Google" id="ProtNLM"/>
    </source>
</evidence>
<sequence length="97" mass="11328">MKRKPASLLLSACLFLSLLLLLLQGYLHVYERQMRTLQLAEENYQVKSLIALAQMRKAQGEDCDWYMFNLGRVHLDKTHARIKLKIRTKTIVKPIAE</sequence>
<dbReference type="RefSeq" id="WP_010009448.1">
    <property type="nucleotide sequence ID" value="NZ_AEOS01000106.1"/>
</dbReference>
<dbReference type="Proteomes" id="UP000223559">
    <property type="component" value="Chromosome"/>
</dbReference>
<proteinExistence type="predicted"/>
<evidence type="ECO:0000313" key="1">
    <source>
        <dbReference type="EMBL" id="ATO43286.1"/>
    </source>
</evidence>
<dbReference type="AlphaFoldDB" id="A0A2D1KMG6"/>
<accession>A0A2D1KMG6</accession>
<protein>
    <recommendedName>
        <fullName evidence="3">Competence protein ComG</fullName>
    </recommendedName>
</protein>
<dbReference type="OrthoDB" id="2308125at2"/>